<feature type="disulfide bond" evidence="15">
    <location>
        <begin position="596"/>
        <end position="641"/>
    </location>
</feature>
<dbReference type="GO" id="GO:0098609">
    <property type="term" value="P:cell-cell adhesion"/>
    <property type="evidence" value="ECO:0000318"/>
    <property type="project" value="GO_Central"/>
</dbReference>
<name>A0A6I8T0K9_XENTR</name>
<dbReference type="CTD" id="3695"/>
<keyword evidence="10 17" id="KW-1133">Transmembrane helix</keyword>
<feature type="disulfide bond" evidence="15">
    <location>
        <begin position="563"/>
        <end position="572"/>
    </location>
</feature>
<dbReference type="Pfam" id="PF00362">
    <property type="entry name" value="Integrin_beta"/>
    <property type="match status" value="1"/>
</dbReference>
<evidence type="ECO:0000259" key="21">
    <source>
        <dbReference type="SMART" id="SM01242"/>
    </source>
</evidence>
<feature type="disulfide bond" evidence="15">
    <location>
        <begin position="196"/>
        <end position="203"/>
    </location>
</feature>
<dbReference type="SUPFAM" id="SSF69179">
    <property type="entry name" value="Integrin domains"/>
    <property type="match status" value="1"/>
</dbReference>
<feature type="disulfide bond" evidence="15">
    <location>
        <begin position="481"/>
        <end position="490"/>
    </location>
</feature>
<accession>A0A6I8T0K9</accession>
<dbReference type="InterPro" id="IPR014836">
    <property type="entry name" value="Integrin_bsu_cyt_dom"/>
</dbReference>
<feature type="disulfide bond" evidence="15">
    <location>
        <begin position="556"/>
        <end position="561"/>
    </location>
</feature>
<evidence type="ECO:0000256" key="17">
    <source>
        <dbReference type="SAM" id="Phobius"/>
    </source>
</evidence>
<dbReference type="SUPFAM" id="SSF53300">
    <property type="entry name" value="vWA-like"/>
    <property type="match status" value="1"/>
</dbReference>
<dbReference type="FunFam" id="2.10.25.10:FF:000098">
    <property type="entry name" value="Integrin beta"/>
    <property type="match status" value="1"/>
</dbReference>
<evidence type="ECO:0000256" key="4">
    <source>
        <dbReference type="ARBA" id="ARBA00022536"/>
    </source>
</evidence>
<dbReference type="SMART" id="SM01242">
    <property type="entry name" value="Integrin_B_tail"/>
    <property type="match status" value="1"/>
</dbReference>
<feature type="disulfide bond" evidence="15">
    <location>
        <begin position="453"/>
        <end position="457"/>
    </location>
</feature>
<dbReference type="Gene3D" id="3.30.1680.10">
    <property type="entry name" value="ligand-binding face of the semaphorins, domain 2"/>
    <property type="match status" value="1"/>
</dbReference>
<dbReference type="Gene3D" id="2.60.40.1510">
    <property type="entry name" value="ntegrin, alpha v. Chain A, domain 3"/>
    <property type="match status" value="1"/>
</dbReference>
<dbReference type="Gene3D" id="3.40.50.410">
    <property type="entry name" value="von Willebrand factor, type A domain"/>
    <property type="match status" value="1"/>
</dbReference>
<keyword evidence="11 16" id="KW-0401">Integrin</keyword>
<dbReference type="SUPFAM" id="SSF57196">
    <property type="entry name" value="EGF/Laminin"/>
    <property type="match status" value="2"/>
</dbReference>
<evidence type="ECO:0000259" key="19">
    <source>
        <dbReference type="SMART" id="SM00187"/>
    </source>
</evidence>
<keyword evidence="5 16" id="KW-0812">Transmembrane</keyword>
<evidence type="ECO:0000313" key="23">
    <source>
        <dbReference type="Proteomes" id="UP000008143"/>
    </source>
</evidence>
<dbReference type="Bgee" id="ENSXETG00000012671">
    <property type="expression patterns" value="Expressed in spleen and 5 other cell types or tissues"/>
</dbReference>
<evidence type="ECO:0000313" key="22">
    <source>
        <dbReference type="Ensembl" id="ENSXETP00000099650"/>
    </source>
</evidence>
<dbReference type="GeneID" id="100486332"/>
<dbReference type="SMART" id="SM01241">
    <property type="entry name" value="Integrin_b_cyt"/>
    <property type="match status" value="1"/>
</dbReference>
<keyword evidence="3" id="KW-1003">Cell membrane</keyword>
<keyword evidence="6 18" id="KW-0732">Signal</keyword>
<dbReference type="PROSITE" id="PS52047">
    <property type="entry name" value="I_EGF_2"/>
    <property type="match status" value="1"/>
</dbReference>
<feature type="disulfide bond" evidence="15">
    <location>
        <begin position="594"/>
        <end position="599"/>
    </location>
</feature>
<keyword evidence="4" id="KW-0245">EGF-like domain</keyword>
<dbReference type="Gene3D" id="1.20.5.100">
    <property type="entry name" value="Cytochrome c1, transmembrane anchor, C-terminal"/>
    <property type="match status" value="1"/>
</dbReference>
<sequence length="766" mass="84472">MKLLSFIWVLGLLCTPQSWGSTDVCKHTGSCNECILSSASCSWCNAKNFTKSGESEGLRCAVRAELLSRGCDKDHIIDPHGSVNVLQGQPLSESADQESVIQLHPQAINVKLRPGEQRKFRVEFKRAEGYPIDLYYLMDLSYSMKDDLENMKKLGSDIKKALHKVTKSVHIGFGCFVDKTVLPFVSTVKSKLENPCPLRGEKCQPPFSYRHVLSLTSNLTLFQMRVSAENISGNLDMPEGGLDAMLQAAVCTDVIGWRNVTRLLVFASDDVFHSAGDGKLAGIYLPADGHCHLNRNAEYSQSYLYDYPSVGHLVQVLTAANIQPIFAVTSSVVSTYKALSNLIPKSAVGELKEDSSNVVNLISEAYNNLSSTINLEHVNLPKGIHISYDSHCSNSSTLGKAQGQCSGVRINQTVSFDVTLWMDKTLCQQGKQSFQLRVLGFTEELKVDVEPLCACDCKDKELFSDYCSRGLGNYSCGICSCLEGHSGKHCECPLEKHNNDKACWSNSHLLCSGHGRCQCGRCACDVSFRGDLCQCDDTSCERFEGKLCGGITRGVCECGTCKCSDGYTGSACGCSTDTSGCRTNDTLCSGHGSCECNKCKCHPGYYNKWCSECPECQTICKKLTNCAECKAFGKGFLKHNCSSSCQNINVTLAKAPLTGVREKLCKEKGEDFITFLVREEGDFFHVTVEEKQETAPVTKHLILGLTLGIVFIGLLIILAFRITVEIYDRQEYNRFQKERSNAQWNELNNPLYKSATTTVKNPHFIE</sequence>
<evidence type="ECO:0000313" key="25">
    <source>
        <dbReference type="Xenbase" id="XB-GENE-1012435"/>
    </source>
</evidence>
<dbReference type="GeneTree" id="ENSGT01150000286983"/>
<dbReference type="GO" id="GO:0005178">
    <property type="term" value="F:integrin binding"/>
    <property type="evidence" value="ECO:0000318"/>
    <property type="project" value="GO_Central"/>
</dbReference>
<evidence type="ECO:0000256" key="14">
    <source>
        <dbReference type="ARBA" id="ARBA00023180"/>
    </source>
</evidence>
<dbReference type="PANTHER" id="PTHR10082">
    <property type="entry name" value="INTEGRIN BETA SUBUNIT"/>
    <property type="match status" value="1"/>
</dbReference>
<dbReference type="FunFam" id="3.40.50.410:FF:000002">
    <property type="entry name" value="Integrin beta"/>
    <property type="match status" value="1"/>
</dbReference>
<dbReference type="GO" id="GO:0050900">
    <property type="term" value="P:leukocyte migration"/>
    <property type="evidence" value="ECO:0000318"/>
    <property type="project" value="GO_Central"/>
</dbReference>
<dbReference type="InterPro" id="IPR036349">
    <property type="entry name" value="Integrin_bsu_tail_dom_sf"/>
</dbReference>
<reference evidence="22" key="1">
    <citation type="journal article" date="2010" name="Science">
        <title>The genome of the Western clawed frog Xenopus tropicalis.</title>
        <authorList>
            <person name="Hellsten U."/>
            <person name="Harland R.M."/>
            <person name="Gilchrist M.J."/>
            <person name="Hendrix D."/>
            <person name="Jurka J."/>
            <person name="Kapitonov V."/>
            <person name="Ovcharenko I."/>
            <person name="Putnam N.H."/>
            <person name="Shu S."/>
            <person name="Taher L."/>
            <person name="Blitz I.L."/>
            <person name="Blumberg B."/>
            <person name="Dichmann D.S."/>
            <person name="Dubchak I."/>
            <person name="Amaya E."/>
            <person name="Detter J.C."/>
            <person name="Fletcher R."/>
            <person name="Gerhard D.S."/>
            <person name="Goodstein D."/>
            <person name="Graves T."/>
            <person name="Grigoriev I.V."/>
            <person name="Grimwood J."/>
            <person name="Kawashima T."/>
            <person name="Lindquist E."/>
            <person name="Lucas S.M."/>
            <person name="Mead P.E."/>
            <person name="Mitros T."/>
            <person name="Ogino H."/>
            <person name="Ohta Y."/>
            <person name="Poliakov A.V."/>
            <person name="Pollet N."/>
            <person name="Robert J."/>
            <person name="Salamov A."/>
            <person name="Sater A.K."/>
            <person name="Schmutz J."/>
            <person name="Terry A."/>
            <person name="Vize P.D."/>
            <person name="Warren W.C."/>
            <person name="Wells D."/>
            <person name="Wills A."/>
            <person name="Wilson R.K."/>
            <person name="Zimmerman L.B."/>
            <person name="Zorn A.M."/>
            <person name="Grainger R."/>
            <person name="Grammer T."/>
            <person name="Khokha M.K."/>
            <person name="Richardson P.M."/>
            <person name="Rokhsar D.S."/>
        </authorList>
    </citation>
    <scope>NUCLEOTIDE SEQUENCE [LARGE SCALE GENOMIC DNA]</scope>
    <source>
        <strain evidence="22">Nigerian</strain>
    </source>
</reference>
<dbReference type="Reactome" id="R-XTR-198933">
    <property type="pathway name" value="Immunoregulatory interactions between a Lymphoid and a non-Lymphoid cell"/>
</dbReference>
<protein>
    <recommendedName>
        <fullName evidence="16">Integrin beta</fullName>
    </recommendedName>
</protein>
<keyword evidence="13 15" id="KW-1015">Disulfide bond</keyword>
<feature type="disulfide bond" evidence="15">
    <location>
        <begin position="251"/>
        <end position="291"/>
    </location>
</feature>
<evidence type="ECO:0000256" key="1">
    <source>
        <dbReference type="ARBA" id="ARBA00004251"/>
    </source>
</evidence>
<dbReference type="SUPFAM" id="SSF69687">
    <property type="entry name" value="Integrin beta tail domain"/>
    <property type="match status" value="1"/>
</dbReference>
<feature type="domain" description="Integrin beta subunit cytoplasmic" evidence="20">
    <location>
        <begin position="721"/>
        <end position="766"/>
    </location>
</feature>
<dbReference type="Reactome" id="R-XTR-216083">
    <property type="pathway name" value="Integrin cell surface interactions"/>
</dbReference>
<dbReference type="GO" id="GO:0007160">
    <property type="term" value="P:cell-matrix adhesion"/>
    <property type="evidence" value="ECO:0000318"/>
    <property type="project" value="GO_Central"/>
</dbReference>
<keyword evidence="14" id="KW-0325">Glycoprotein</keyword>
<dbReference type="OMA" id="CECSMDT"/>
<keyword evidence="12 17" id="KW-0472">Membrane</keyword>
<feature type="disulfide bond" evidence="15">
    <location>
        <begin position="535"/>
        <end position="540"/>
    </location>
</feature>
<dbReference type="PRINTS" id="PR01186">
    <property type="entry name" value="INTEGRINB"/>
</dbReference>
<dbReference type="SMART" id="SM00187">
    <property type="entry name" value="INB"/>
    <property type="match status" value="1"/>
</dbReference>
<organism evidence="22">
    <name type="scientific">Xenopus tropicalis</name>
    <name type="common">Western clawed frog</name>
    <name type="synonym">Silurana tropicalis</name>
    <dbReference type="NCBI Taxonomy" id="8364"/>
    <lineage>
        <taxon>Eukaryota</taxon>
        <taxon>Metazoa</taxon>
        <taxon>Chordata</taxon>
        <taxon>Craniata</taxon>
        <taxon>Vertebrata</taxon>
        <taxon>Euteleostomi</taxon>
        <taxon>Amphibia</taxon>
        <taxon>Batrachia</taxon>
        <taxon>Anura</taxon>
        <taxon>Pipoidea</taxon>
        <taxon>Pipidae</taxon>
        <taxon>Xenopodinae</taxon>
        <taxon>Xenopus</taxon>
        <taxon>Silurana</taxon>
    </lineage>
</organism>
<dbReference type="Proteomes" id="UP000008143">
    <property type="component" value="Chromosome 2"/>
</dbReference>
<evidence type="ECO:0000256" key="16">
    <source>
        <dbReference type="RuleBase" id="RU000633"/>
    </source>
</evidence>
<feature type="disulfide bond" evidence="15">
    <location>
        <begin position="519"/>
        <end position="548"/>
    </location>
</feature>
<feature type="disulfide bond" evidence="15">
    <location>
        <begin position="620"/>
        <end position="629"/>
    </location>
</feature>
<dbReference type="KEGG" id="xtr:100486332"/>
<dbReference type="PIRSF" id="PIRSF002512">
    <property type="entry name" value="Integrin_B"/>
    <property type="match status" value="1"/>
</dbReference>
<evidence type="ECO:0000256" key="15">
    <source>
        <dbReference type="PIRSR" id="PIRSR002512-1"/>
    </source>
</evidence>
<feature type="disulfide bond" evidence="15">
    <location>
        <begin position="558"/>
        <end position="588"/>
    </location>
</feature>
<dbReference type="PANTHER" id="PTHR10082:SF36">
    <property type="entry name" value="INTEGRIN BETA-7"/>
    <property type="match status" value="1"/>
</dbReference>
<dbReference type="AGR" id="Xenbase:XB-GENE-1012435"/>
<evidence type="ECO:0000256" key="3">
    <source>
        <dbReference type="ARBA" id="ARBA00022475"/>
    </source>
</evidence>
<evidence type="ECO:0000256" key="2">
    <source>
        <dbReference type="ARBA" id="ARBA00007449"/>
    </source>
</evidence>
<dbReference type="AlphaFoldDB" id="A0A6I8T0K9"/>
<dbReference type="GO" id="GO:0033627">
    <property type="term" value="P:cell adhesion mediated by integrin"/>
    <property type="evidence" value="ECO:0000318"/>
    <property type="project" value="GO_Central"/>
</dbReference>
<dbReference type="InterPro" id="IPR002369">
    <property type="entry name" value="Integrin_bsu_VWA"/>
</dbReference>
<dbReference type="GO" id="GO:0009986">
    <property type="term" value="C:cell surface"/>
    <property type="evidence" value="ECO:0000318"/>
    <property type="project" value="GO_Central"/>
</dbReference>
<feature type="disulfide bond" evidence="15">
    <location>
        <begin position="34"/>
        <end position="71"/>
    </location>
</feature>
<dbReference type="InterPro" id="IPR057243">
    <property type="entry name" value="Integrin_I-EGF_CS"/>
</dbReference>
<evidence type="ECO:0000313" key="24">
    <source>
        <dbReference type="RefSeq" id="XP_002936686.2"/>
    </source>
</evidence>
<feature type="disulfide bond" evidence="15">
    <location>
        <begin position="492"/>
        <end position="503"/>
    </location>
</feature>
<evidence type="ECO:0000256" key="10">
    <source>
        <dbReference type="ARBA" id="ARBA00022989"/>
    </source>
</evidence>
<evidence type="ECO:0000256" key="9">
    <source>
        <dbReference type="ARBA" id="ARBA00022889"/>
    </source>
</evidence>
<feature type="disulfide bond" evidence="15">
    <location>
        <begin position="517"/>
        <end position="522"/>
    </location>
</feature>
<feature type="disulfide bond" evidence="15">
    <location>
        <begin position="31"/>
        <end position="41"/>
    </location>
</feature>
<feature type="disulfide bond" evidence="15">
    <location>
        <begin position="44"/>
        <end position="60"/>
    </location>
</feature>
<dbReference type="Ensembl" id="ENSXETT00000069068">
    <property type="protein sequence ID" value="ENSXETP00000099650"/>
    <property type="gene ID" value="ENSXETG00000012671"/>
</dbReference>
<reference evidence="22" key="2">
    <citation type="submission" date="2020-05" db="UniProtKB">
        <authorList>
            <consortium name="Ensembl"/>
        </authorList>
    </citation>
    <scope>IDENTIFICATION</scope>
</reference>
<dbReference type="InterPro" id="IPR032695">
    <property type="entry name" value="Integrin_dom_sf"/>
</dbReference>
<feature type="signal peptide" evidence="18">
    <location>
        <begin position="1"/>
        <end position="20"/>
    </location>
</feature>
<keyword evidence="23" id="KW-1185">Reference proteome</keyword>
<gene>
    <name evidence="22 24 25" type="primary">itgb7</name>
</gene>
<feature type="disulfide bond" evidence="15">
    <location>
        <begin position="392"/>
        <end position="405"/>
    </location>
</feature>
<dbReference type="GO" id="GO:0008305">
    <property type="term" value="C:integrin complex"/>
    <property type="evidence" value="ECO:0000318"/>
    <property type="project" value="GO_Central"/>
</dbReference>
<feature type="transmembrane region" description="Helical" evidence="17">
    <location>
        <begin position="701"/>
        <end position="724"/>
    </location>
</feature>
<comment type="subcellular location">
    <subcellularLocation>
        <location evidence="1 16">Cell membrane</location>
        <topology evidence="1 16">Single-pass type I membrane protein</topology>
    </subcellularLocation>
</comment>
<dbReference type="OrthoDB" id="410592at2759"/>
<dbReference type="SUPFAM" id="SSF103575">
    <property type="entry name" value="Plexin repeat"/>
    <property type="match status" value="1"/>
</dbReference>
<dbReference type="Gene3D" id="2.10.25.10">
    <property type="entry name" value="Laminin"/>
    <property type="match status" value="4"/>
</dbReference>
<feature type="chain" id="PRO_5044634389" description="Integrin beta" evidence="18">
    <location>
        <begin position="21"/>
        <end position="766"/>
    </location>
</feature>
<keyword evidence="8" id="KW-0460">Magnesium</keyword>
<feature type="disulfide bond" evidence="15">
    <location>
        <begin position="476"/>
        <end position="511"/>
    </location>
</feature>
<dbReference type="Pfam" id="PF08725">
    <property type="entry name" value="Integrin_b_cyt"/>
    <property type="match status" value="1"/>
</dbReference>
<evidence type="ECO:0000256" key="5">
    <source>
        <dbReference type="ARBA" id="ARBA00022692"/>
    </source>
</evidence>
<evidence type="ECO:0000256" key="8">
    <source>
        <dbReference type="ARBA" id="ARBA00022842"/>
    </source>
</evidence>
<dbReference type="FunFam" id="2.10.25.10:FF:000449">
    <property type="entry name" value="Integrin beta"/>
    <property type="match status" value="1"/>
</dbReference>
<evidence type="ECO:0000259" key="20">
    <source>
        <dbReference type="SMART" id="SM01241"/>
    </source>
</evidence>
<dbReference type="GO" id="GO:0007229">
    <property type="term" value="P:integrin-mediated signaling pathway"/>
    <property type="evidence" value="ECO:0000318"/>
    <property type="project" value="GO_Central"/>
</dbReference>
<dbReference type="InterPro" id="IPR036465">
    <property type="entry name" value="vWFA_dom_sf"/>
</dbReference>
<keyword evidence="7" id="KW-0677">Repeat</keyword>
<evidence type="ECO:0000256" key="7">
    <source>
        <dbReference type="ARBA" id="ARBA00022737"/>
    </source>
</evidence>
<evidence type="ECO:0000256" key="12">
    <source>
        <dbReference type="ARBA" id="ARBA00023136"/>
    </source>
</evidence>
<dbReference type="RefSeq" id="XP_002936686.2">
    <property type="nucleotide sequence ID" value="XM_002936640.5"/>
</dbReference>
<feature type="disulfide bond" evidence="15">
    <location>
        <begin position="601"/>
        <end position="610"/>
    </location>
</feature>
<evidence type="ECO:0000256" key="11">
    <source>
        <dbReference type="ARBA" id="ARBA00023037"/>
    </source>
</evidence>
<evidence type="ECO:0000256" key="13">
    <source>
        <dbReference type="ARBA" id="ARBA00023157"/>
    </source>
</evidence>
<keyword evidence="9 16" id="KW-0130">Cell adhesion</keyword>
<feature type="disulfide bond" evidence="15">
    <location>
        <begin position="467"/>
        <end position="479"/>
    </location>
</feature>
<dbReference type="InterPro" id="IPR012896">
    <property type="entry name" value="Integrin_bsu_tail"/>
</dbReference>
<dbReference type="Xenbase" id="XB-GENE-1012435">
    <property type="gene designation" value="itgb7"/>
</dbReference>
<feature type="disulfide bond" evidence="15">
    <location>
        <begin position="524"/>
        <end position="533"/>
    </location>
</feature>
<proteinExistence type="inferred from homology"/>
<dbReference type="PROSITE" id="PS00243">
    <property type="entry name" value="I_EGF_1"/>
    <property type="match status" value="2"/>
</dbReference>
<dbReference type="GO" id="GO:0005925">
    <property type="term" value="C:focal adhesion"/>
    <property type="evidence" value="ECO:0000318"/>
    <property type="project" value="GO_Central"/>
</dbReference>
<evidence type="ECO:0000256" key="6">
    <source>
        <dbReference type="ARBA" id="ARBA00022729"/>
    </source>
</evidence>
<dbReference type="InterPro" id="IPR015812">
    <property type="entry name" value="Integrin_bsu"/>
</dbReference>
<feature type="domain" description="Integrin beta subunit VWA" evidence="19">
    <location>
        <begin position="30"/>
        <end position="455"/>
    </location>
</feature>
<evidence type="ECO:0000256" key="18">
    <source>
        <dbReference type="SAM" id="SignalP"/>
    </source>
</evidence>
<feature type="domain" description="Integrin beta subunit tail" evidence="21">
    <location>
        <begin position="620"/>
        <end position="699"/>
    </location>
</feature>
<reference evidence="24" key="3">
    <citation type="submission" date="2025-04" db="UniProtKB">
        <authorList>
            <consortium name="RefSeq"/>
        </authorList>
    </citation>
    <scope>IDENTIFICATION</scope>
    <source>
        <strain evidence="24">Nigerian</strain>
        <tissue evidence="24">Liver and blood</tissue>
    </source>
</reference>
<comment type="similarity">
    <text evidence="2 16">Belongs to the integrin beta chain family.</text>
</comment>